<keyword evidence="2" id="KW-0812">Transmembrane</keyword>
<feature type="transmembrane region" description="Helical" evidence="2">
    <location>
        <begin position="174"/>
        <end position="194"/>
    </location>
</feature>
<accession>A0ABR2JXY2</accession>
<dbReference type="EMBL" id="JAPFFF010000008">
    <property type="protein sequence ID" value="KAK8883714.1"/>
    <property type="molecule type" value="Genomic_DNA"/>
</dbReference>
<evidence type="ECO:0008006" key="5">
    <source>
        <dbReference type="Google" id="ProtNLM"/>
    </source>
</evidence>
<evidence type="ECO:0000256" key="2">
    <source>
        <dbReference type="SAM" id="Phobius"/>
    </source>
</evidence>
<proteinExistence type="predicted"/>
<evidence type="ECO:0000313" key="3">
    <source>
        <dbReference type="EMBL" id="KAK8883714.1"/>
    </source>
</evidence>
<gene>
    <name evidence="3" type="ORF">M9Y10_042812</name>
</gene>
<comment type="caution">
    <text evidence="3">The sequence shown here is derived from an EMBL/GenBank/DDBJ whole genome shotgun (WGS) entry which is preliminary data.</text>
</comment>
<keyword evidence="2" id="KW-0472">Membrane</keyword>
<dbReference type="Proteomes" id="UP001470230">
    <property type="component" value="Unassembled WGS sequence"/>
</dbReference>
<protein>
    <recommendedName>
        <fullName evidence="5">Tetraspanin family protein</fullName>
    </recommendedName>
</protein>
<sequence>MKKTTLKLILIILLMVGLIGEFITTLIWWTKIKPWYSHGKGSVKSLYNFVYATWVVSLIIIIIMGVEFILLNKNESIDKVVNWTYITAFIPFITSAMCYSYSGESLSRYINGIAADIKCYDDLINSLEYIGAWAELHGKKSDYDKWYEKTKSKVIKYKSNGQIDHFTSYLCKNFGIPTLVFMILVGLCMLFYSYTSIDVPLFDIPKSENENSSINQNNEGSQNIENNQKIVGNE</sequence>
<feature type="region of interest" description="Disordered" evidence="1">
    <location>
        <begin position="210"/>
        <end position="234"/>
    </location>
</feature>
<feature type="transmembrane region" description="Helical" evidence="2">
    <location>
        <begin position="49"/>
        <end position="71"/>
    </location>
</feature>
<evidence type="ECO:0000313" key="4">
    <source>
        <dbReference type="Proteomes" id="UP001470230"/>
    </source>
</evidence>
<feature type="transmembrane region" description="Helical" evidence="2">
    <location>
        <begin position="7"/>
        <end position="29"/>
    </location>
</feature>
<keyword evidence="2" id="KW-1133">Transmembrane helix</keyword>
<keyword evidence="4" id="KW-1185">Reference proteome</keyword>
<name>A0ABR2JXY2_9EUKA</name>
<feature type="compositionally biased region" description="Low complexity" evidence="1">
    <location>
        <begin position="210"/>
        <end position="228"/>
    </location>
</feature>
<feature type="transmembrane region" description="Helical" evidence="2">
    <location>
        <begin position="83"/>
        <end position="102"/>
    </location>
</feature>
<evidence type="ECO:0000256" key="1">
    <source>
        <dbReference type="SAM" id="MobiDB-lite"/>
    </source>
</evidence>
<reference evidence="3 4" key="1">
    <citation type="submission" date="2024-04" db="EMBL/GenBank/DDBJ databases">
        <title>Tritrichomonas musculus Genome.</title>
        <authorList>
            <person name="Alves-Ferreira E."/>
            <person name="Grigg M."/>
            <person name="Lorenzi H."/>
            <person name="Galac M."/>
        </authorList>
    </citation>
    <scope>NUCLEOTIDE SEQUENCE [LARGE SCALE GENOMIC DNA]</scope>
    <source>
        <strain evidence="3 4">EAF2021</strain>
    </source>
</reference>
<organism evidence="3 4">
    <name type="scientific">Tritrichomonas musculus</name>
    <dbReference type="NCBI Taxonomy" id="1915356"/>
    <lineage>
        <taxon>Eukaryota</taxon>
        <taxon>Metamonada</taxon>
        <taxon>Parabasalia</taxon>
        <taxon>Tritrichomonadida</taxon>
        <taxon>Tritrichomonadidae</taxon>
        <taxon>Tritrichomonas</taxon>
    </lineage>
</organism>